<reference evidence="2" key="1">
    <citation type="journal article" date="2020" name="mSystems">
        <title>Genome- and Community-Level Interaction Insights into Carbon Utilization and Element Cycling Functions of Hydrothermarchaeota in Hydrothermal Sediment.</title>
        <authorList>
            <person name="Zhou Z."/>
            <person name="Liu Y."/>
            <person name="Xu W."/>
            <person name="Pan J."/>
            <person name="Luo Z.H."/>
            <person name="Li M."/>
        </authorList>
    </citation>
    <scope>NUCLEOTIDE SEQUENCE [LARGE SCALE GENOMIC DNA]</scope>
    <source>
        <strain evidence="2">HyVt-570</strain>
    </source>
</reference>
<protein>
    <submittedName>
        <fullName evidence="2">Uncharacterized protein</fullName>
    </submittedName>
</protein>
<evidence type="ECO:0000313" key="2">
    <source>
        <dbReference type="EMBL" id="HGY10408.1"/>
    </source>
</evidence>
<feature type="transmembrane region" description="Helical" evidence="1">
    <location>
        <begin position="41"/>
        <end position="59"/>
    </location>
</feature>
<dbReference type="Proteomes" id="UP000885759">
    <property type="component" value="Unassembled WGS sequence"/>
</dbReference>
<sequence>MNATRRVYLWLLGFNAFVVLFAAASALLLPAPRTWPEWMPLAWWGSAAALSAFVGWRWRTRQEQEEPERRVAALSLAALPLIWGLFAVLAFWAGYAPSGWSLLALALASAALGYALQPRA</sequence>
<accession>A0A7C4V767</accession>
<dbReference type="AlphaFoldDB" id="A0A7C4V767"/>
<keyword evidence="1" id="KW-0472">Membrane</keyword>
<comment type="caution">
    <text evidence="2">The sequence shown here is derived from an EMBL/GenBank/DDBJ whole genome shotgun (WGS) entry which is preliminary data.</text>
</comment>
<evidence type="ECO:0000256" key="1">
    <source>
        <dbReference type="SAM" id="Phobius"/>
    </source>
</evidence>
<keyword evidence="1" id="KW-0812">Transmembrane</keyword>
<organism evidence="2">
    <name type="scientific">Oceanithermus profundus</name>
    <dbReference type="NCBI Taxonomy" id="187137"/>
    <lineage>
        <taxon>Bacteria</taxon>
        <taxon>Thermotogati</taxon>
        <taxon>Deinococcota</taxon>
        <taxon>Deinococci</taxon>
        <taxon>Thermales</taxon>
        <taxon>Thermaceae</taxon>
        <taxon>Oceanithermus</taxon>
    </lineage>
</organism>
<feature type="transmembrane region" description="Helical" evidence="1">
    <location>
        <begin position="71"/>
        <end position="93"/>
    </location>
</feature>
<name>A0A7C4V767_9DEIN</name>
<feature type="transmembrane region" description="Helical" evidence="1">
    <location>
        <begin position="99"/>
        <end position="116"/>
    </location>
</feature>
<proteinExistence type="predicted"/>
<dbReference type="EMBL" id="DRPZ01000257">
    <property type="protein sequence ID" value="HGY10408.1"/>
    <property type="molecule type" value="Genomic_DNA"/>
</dbReference>
<feature type="transmembrane region" description="Helical" evidence="1">
    <location>
        <begin position="7"/>
        <end position="29"/>
    </location>
</feature>
<keyword evidence="1" id="KW-1133">Transmembrane helix</keyword>
<gene>
    <name evidence="2" type="ORF">ENK37_10240</name>
</gene>